<keyword evidence="2" id="KW-1185">Reference proteome</keyword>
<accession>A0A3N4LF72</accession>
<gene>
    <name evidence="1" type="ORF">L211DRAFT_851499</name>
</gene>
<dbReference type="EMBL" id="ML121559">
    <property type="protein sequence ID" value="RPB21544.1"/>
    <property type="molecule type" value="Genomic_DNA"/>
</dbReference>
<evidence type="ECO:0000313" key="1">
    <source>
        <dbReference type="EMBL" id="RPB21544.1"/>
    </source>
</evidence>
<protein>
    <submittedName>
        <fullName evidence="1">Uncharacterized protein</fullName>
    </submittedName>
</protein>
<dbReference type="OrthoDB" id="5408032at2759"/>
<dbReference type="InParanoid" id="A0A3N4LF72"/>
<sequence length="106" mass="12541">MNRYKTLCQWYLQFYTSAGAYSNHLENVYSKKNVKDLKELQSRKRQLSNISDTAEVEYKIAEVNFTDIISANIDYYSDLYHSKDSNKEARFFSVEPESNEVFPEED</sequence>
<proteinExistence type="predicted"/>
<organism evidence="1 2">
    <name type="scientific">Terfezia boudieri ATCC MYA-4762</name>
    <dbReference type="NCBI Taxonomy" id="1051890"/>
    <lineage>
        <taxon>Eukaryota</taxon>
        <taxon>Fungi</taxon>
        <taxon>Dikarya</taxon>
        <taxon>Ascomycota</taxon>
        <taxon>Pezizomycotina</taxon>
        <taxon>Pezizomycetes</taxon>
        <taxon>Pezizales</taxon>
        <taxon>Pezizaceae</taxon>
        <taxon>Terfezia</taxon>
    </lineage>
</organism>
<dbReference type="Proteomes" id="UP000267821">
    <property type="component" value="Unassembled WGS sequence"/>
</dbReference>
<name>A0A3N4LF72_9PEZI</name>
<dbReference type="AlphaFoldDB" id="A0A3N4LF72"/>
<evidence type="ECO:0000313" key="2">
    <source>
        <dbReference type="Proteomes" id="UP000267821"/>
    </source>
</evidence>
<reference evidence="1 2" key="1">
    <citation type="journal article" date="2018" name="Nat. Ecol. Evol.">
        <title>Pezizomycetes genomes reveal the molecular basis of ectomycorrhizal truffle lifestyle.</title>
        <authorList>
            <person name="Murat C."/>
            <person name="Payen T."/>
            <person name="Noel B."/>
            <person name="Kuo A."/>
            <person name="Morin E."/>
            <person name="Chen J."/>
            <person name="Kohler A."/>
            <person name="Krizsan K."/>
            <person name="Balestrini R."/>
            <person name="Da Silva C."/>
            <person name="Montanini B."/>
            <person name="Hainaut M."/>
            <person name="Levati E."/>
            <person name="Barry K.W."/>
            <person name="Belfiori B."/>
            <person name="Cichocki N."/>
            <person name="Clum A."/>
            <person name="Dockter R.B."/>
            <person name="Fauchery L."/>
            <person name="Guy J."/>
            <person name="Iotti M."/>
            <person name="Le Tacon F."/>
            <person name="Lindquist E.A."/>
            <person name="Lipzen A."/>
            <person name="Malagnac F."/>
            <person name="Mello A."/>
            <person name="Molinier V."/>
            <person name="Miyauchi S."/>
            <person name="Poulain J."/>
            <person name="Riccioni C."/>
            <person name="Rubini A."/>
            <person name="Sitrit Y."/>
            <person name="Splivallo R."/>
            <person name="Traeger S."/>
            <person name="Wang M."/>
            <person name="Zifcakova L."/>
            <person name="Wipf D."/>
            <person name="Zambonelli A."/>
            <person name="Paolocci F."/>
            <person name="Nowrousian M."/>
            <person name="Ottonello S."/>
            <person name="Baldrian P."/>
            <person name="Spatafora J.W."/>
            <person name="Henrissat B."/>
            <person name="Nagy L.G."/>
            <person name="Aury J.M."/>
            <person name="Wincker P."/>
            <person name="Grigoriev I.V."/>
            <person name="Bonfante P."/>
            <person name="Martin F.M."/>
        </authorList>
    </citation>
    <scope>NUCLEOTIDE SEQUENCE [LARGE SCALE GENOMIC DNA]</scope>
    <source>
        <strain evidence="1 2">ATCC MYA-4762</strain>
    </source>
</reference>